<sequence length="373" mass="42735">METKLELEPVDFYPDKCFTVFTVTATVRLQLPNGWPLISQEHLLIQTRAGTPWFRAHGGGFVLSIAHGNGIEGTDLLQYIRSSSVWDYLDLEIRYSDNNQEMKVRSKCPISPSILPPTTPYGVFSSLNLDFQLRRRHGERSDKRHQLAREINRTFRTHKTPRNSLFTQDDIKFWVDTALYTLIGAQKQPARVGIPLADIAPVIFNPQYKEVMAQRAPLIPRLIRVLAEPSESEHFELTQETDEPDEARTRRTLAYSSIWRLMHKHAMPQGKKDSIAYSITRDIVQQPNPAVEPIIFGKPIEPERPGSGTASTLPLLKEMDVNPLPTQNMQSSESTMGKRMDPTSSRGIRGQRSRQPKDLDRLAQWRRTEKQQR</sequence>
<name>A0AAD5RIY1_9PEZI</name>
<proteinExistence type="predicted"/>
<feature type="compositionally biased region" description="Polar residues" evidence="1">
    <location>
        <begin position="324"/>
        <end position="335"/>
    </location>
</feature>
<gene>
    <name evidence="2" type="ORF">MKZ38_006402</name>
</gene>
<reference evidence="2" key="1">
    <citation type="submission" date="2022-07" db="EMBL/GenBank/DDBJ databases">
        <title>Draft genome sequence of Zalerion maritima ATCC 34329, a (micro)plastics degrading marine fungus.</title>
        <authorList>
            <person name="Paco A."/>
            <person name="Goncalves M.F.M."/>
            <person name="Rocha-Santos T.A.P."/>
            <person name="Alves A."/>
        </authorList>
    </citation>
    <scope>NUCLEOTIDE SEQUENCE</scope>
    <source>
        <strain evidence="2">ATCC 34329</strain>
    </source>
</reference>
<protein>
    <submittedName>
        <fullName evidence="2">Uncharacterized protein</fullName>
    </submittedName>
</protein>
<keyword evidence="3" id="KW-1185">Reference proteome</keyword>
<dbReference type="EMBL" id="JAKWBI020000398">
    <property type="protein sequence ID" value="KAJ2895499.1"/>
    <property type="molecule type" value="Genomic_DNA"/>
</dbReference>
<accession>A0AAD5RIY1</accession>
<feature type="region of interest" description="Disordered" evidence="1">
    <location>
        <begin position="321"/>
        <end position="373"/>
    </location>
</feature>
<dbReference type="AlphaFoldDB" id="A0AAD5RIY1"/>
<evidence type="ECO:0000313" key="2">
    <source>
        <dbReference type="EMBL" id="KAJ2895499.1"/>
    </source>
</evidence>
<comment type="caution">
    <text evidence="2">The sequence shown here is derived from an EMBL/GenBank/DDBJ whole genome shotgun (WGS) entry which is preliminary data.</text>
</comment>
<evidence type="ECO:0000256" key="1">
    <source>
        <dbReference type="SAM" id="MobiDB-lite"/>
    </source>
</evidence>
<organism evidence="2 3">
    <name type="scientific">Zalerion maritima</name>
    <dbReference type="NCBI Taxonomy" id="339359"/>
    <lineage>
        <taxon>Eukaryota</taxon>
        <taxon>Fungi</taxon>
        <taxon>Dikarya</taxon>
        <taxon>Ascomycota</taxon>
        <taxon>Pezizomycotina</taxon>
        <taxon>Sordariomycetes</taxon>
        <taxon>Lulworthiomycetidae</taxon>
        <taxon>Lulworthiales</taxon>
        <taxon>Lulworthiaceae</taxon>
        <taxon>Zalerion</taxon>
    </lineage>
</organism>
<dbReference type="Proteomes" id="UP001201980">
    <property type="component" value="Unassembled WGS sequence"/>
</dbReference>
<evidence type="ECO:0000313" key="3">
    <source>
        <dbReference type="Proteomes" id="UP001201980"/>
    </source>
</evidence>
<feature type="compositionally biased region" description="Basic and acidic residues" evidence="1">
    <location>
        <begin position="355"/>
        <end position="373"/>
    </location>
</feature>